<keyword evidence="1" id="KW-0831">Ubiquinone biosynthesis</keyword>
<dbReference type="InterPro" id="IPR051454">
    <property type="entry name" value="RNA/ubiquinone_mod_enzymes"/>
</dbReference>
<keyword evidence="3" id="KW-1185">Reference proteome</keyword>
<feature type="binding site" evidence="1">
    <location>
        <position position="42"/>
    </location>
    <ligand>
        <name>[4Fe-4S] cluster</name>
        <dbReference type="ChEBI" id="CHEBI:49883"/>
    </ligand>
</feature>
<keyword evidence="2" id="KW-0378">Hydrolase</keyword>
<proteinExistence type="inferred from homology"/>
<dbReference type="NCBIfam" id="NF011991">
    <property type="entry name" value="PRK15447.1"/>
    <property type="match status" value="1"/>
</dbReference>
<dbReference type="UniPathway" id="UPA00232"/>
<keyword evidence="2" id="KW-0645">Protease</keyword>
<reference evidence="2 3" key="1">
    <citation type="submission" date="2018-07" db="EMBL/GenBank/DDBJ databases">
        <title>Genomic Encyclopedia of Type Strains, Phase IV (KMG-IV): sequencing the most valuable type-strain genomes for metagenomic binning, comparative biology and taxonomic classification.</title>
        <authorList>
            <person name="Goeker M."/>
        </authorList>
    </citation>
    <scope>NUCLEOTIDE SEQUENCE [LARGE SCALE GENOMIC DNA]</scope>
    <source>
        <strain evidence="2 3">DSM 26407</strain>
    </source>
</reference>
<organism evidence="2 3">
    <name type="scientific">Thioalbus denitrificans</name>
    <dbReference type="NCBI Taxonomy" id="547122"/>
    <lineage>
        <taxon>Bacteria</taxon>
        <taxon>Pseudomonadati</taxon>
        <taxon>Pseudomonadota</taxon>
        <taxon>Gammaproteobacteria</taxon>
        <taxon>Chromatiales</taxon>
        <taxon>Ectothiorhodospiraceae</taxon>
        <taxon>Thioalbus</taxon>
    </lineage>
</organism>
<keyword evidence="1" id="KW-0408">Iron</keyword>
<dbReference type="GO" id="GO:0006508">
    <property type="term" value="P:proteolysis"/>
    <property type="evidence" value="ECO:0007669"/>
    <property type="project" value="UniProtKB-KW"/>
</dbReference>
<dbReference type="PANTHER" id="PTHR30217">
    <property type="entry name" value="PEPTIDASE U32 FAMILY"/>
    <property type="match status" value="1"/>
</dbReference>
<dbReference type="Proteomes" id="UP000252707">
    <property type="component" value="Unassembled WGS sequence"/>
</dbReference>
<comment type="function">
    <text evidence="1">Required for O(2)-independent ubiquinone (coenzyme Q) biosynthesis. Together with UbiU, is essential for the C6-hydroxylation reaction in the oxygen-independent ubiquinone biosynthesis pathway.</text>
</comment>
<dbReference type="InterPro" id="IPR043693">
    <property type="entry name" value="UbiV"/>
</dbReference>
<feature type="binding site" evidence="1">
    <location>
        <position position="176"/>
    </location>
    <ligand>
        <name>[4Fe-4S] cluster</name>
        <dbReference type="ChEBI" id="CHEBI:49883"/>
    </ligand>
</feature>
<evidence type="ECO:0000256" key="1">
    <source>
        <dbReference type="HAMAP-Rule" id="MF_02233"/>
    </source>
</evidence>
<name>A0A369CGA6_9GAMM</name>
<comment type="similarity">
    <text evidence="1">Belongs to the peptidase U32 family. UbiV subfamily.</text>
</comment>
<dbReference type="OrthoDB" id="8523349at2"/>
<gene>
    <name evidence="1" type="primary">ubiV</name>
    <name evidence="2" type="ORF">DFQ59_101389</name>
</gene>
<comment type="subunit">
    <text evidence="1">Forms a heterodimer with UbiU.</text>
</comment>
<dbReference type="GO" id="GO:0006744">
    <property type="term" value="P:ubiquinone biosynthetic process"/>
    <property type="evidence" value="ECO:0007669"/>
    <property type="project" value="UniProtKB-UniRule"/>
</dbReference>
<evidence type="ECO:0000313" key="3">
    <source>
        <dbReference type="Proteomes" id="UP000252707"/>
    </source>
</evidence>
<protein>
    <recommendedName>
        <fullName evidence="1">Ubiquinone biosynthesis protein UbiV</fullName>
    </recommendedName>
</protein>
<dbReference type="GO" id="GO:0046872">
    <property type="term" value="F:metal ion binding"/>
    <property type="evidence" value="ECO:0007669"/>
    <property type="project" value="UniProtKB-KW"/>
</dbReference>
<sequence>MKSPKLSLGPILYYWPREQVFDFYAEAAEWPVDIVYLGEAICSKRRLVRTEDWLELAQRLEAAGKTAVLSTLTLLEAESELISLRRICSDGRFMVEANDLGAVNLLEGRPFVTGPSVNVYNQRTLARLAALGLKRWVLPVELSRDTLAEMQAARPEGVETEVFAWGRLPLAYSARCFTARAHNLPKDDCQYRCLDYPDGLTLSTQEDQRFLALNGIQTQSAQTFSLLGQLPDLQRLAVDVLRISPQSRGTGQVVAAFRECLEGRRDPVQAAAALEALMPAGPCDGYWFGESGMVAHGGGAV</sequence>
<evidence type="ECO:0000313" key="2">
    <source>
        <dbReference type="EMBL" id="RCX33090.1"/>
    </source>
</evidence>
<dbReference type="InterPro" id="IPR001539">
    <property type="entry name" value="Peptidase_U32"/>
</dbReference>
<dbReference type="RefSeq" id="WP_114277971.1">
    <property type="nucleotide sequence ID" value="NZ_QPJY01000001.1"/>
</dbReference>
<feature type="binding site" evidence="1">
    <location>
        <position position="189"/>
    </location>
    <ligand>
        <name>[4Fe-4S] cluster</name>
        <dbReference type="ChEBI" id="CHEBI:49883"/>
    </ligand>
</feature>
<comment type="cofactor">
    <cofactor evidence="1">
        <name>[4Fe-4S] cluster</name>
        <dbReference type="ChEBI" id="CHEBI:49883"/>
    </cofactor>
</comment>
<dbReference type="GO" id="GO:0051539">
    <property type="term" value="F:4 iron, 4 sulfur cluster binding"/>
    <property type="evidence" value="ECO:0007669"/>
    <property type="project" value="UniProtKB-UniRule"/>
</dbReference>
<dbReference type="HAMAP" id="MF_02233">
    <property type="entry name" value="UbiV"/>
    <property type="match status" value="1"/>
</dbReference>
<dbReference type="AlphaFoldDB" id="A0A369CGA6"/>
<comment type="pathway">
    <text evidence="1">Cofactor biosynthesis; ubiquinone biosynthesis.</text>
</comment>
<dbReference type="GO" id="GO:0008233">
    <property type="term" value="F:peptidase activity"/>
    <property type="evidence" value="ECO:0007669"/>
    <property type="project" value="UniProtKB-KW"/>
</dbReference>
<keyword evidence="1" id="KW-0479">Metal-binding</keyword>
<comment type="caution">
    <text evidence="2">The sequence shown here is derived from an EMBL/GenBank/DDBJ whole genome shotgun (WGS) entry which is preliminary data.</text>
</comment>
<accession>A0A369CGA6</accession>
<keyword evidence="1" id="KW-0411">Iron-sulfur</keyword>
<feature type="binding site" evidence="1">
    <location>
        <position position="193"/>
    </location>
    <ligand>
        <name>[4Fe-4S] cluster</name>
        <dbReference type="ChEBI" id="CHEBI:49883"/>
    </ligand>
</feature>
<dbReference type="PANTHER" id="PTHR30217:SF11">
    <property type="entry name" value="UBIQUINONE BIOSYNTHESIS PROTEIN UBIV"/>
    <property type="match status" value="1"/>
</dbReference>
<dbReference type="Pfam" id="PF01136">
    <property type="entry name" value="Peptidase_U32"/>
    <property type="match status" value="1"/>
</dbReference>
<keyword evidence="1" id="KW-0004">4Fe-4S</keyword>
<dbReference type="EMBL" id="QPJY01000001">
    <property type="protein sequence ID" value="RCX33090.1"/>
    <property type="molecule type" value="Genomic_DNA"/>
</dbReference>